<comment type="caution">
    <text evidence="1">The sequence shown here is derived from an EMBL/GenBank/DDBJ whole genome shotgun (WGS) entry which is preliminary data.</text>
</comment>
<organism evidence="1 2">
    <name type="scientific">Trifolium medium</name>
    <dbReference type="NCBI Taxonomy" id="97028"/>
    <lineage>
        <taxon>Eukaryota</taxon>
        <taxon>Viridiplantae</taxon>
        <taxon>Streptophyta</taxon>
        <taxon>Embryophyta</taxon>
        <taxon>Tracheophyta</taxon>
        <taxon>Spermatophyta</taxon>
        <taxon>Magnoliopsida</taxon>
        <taxon>eudicotyledons</taxon>
        <taxon>Gunneridae</taxon>
        <taxon>Pentapetalae</taxon>
        <taxon>rosids</taxon>
        <taxon>fabids</taxon>
        <taxon>Fabales</taxon>
        <taxon>Fabaceae</taxon>
        <taxon>Papilionoideae</taxon>
        <taxon>50 kb inversion clade</taxon>
        <taxon>NPAAA clade</taxon>
        <taxon>Hologalegina</taxon>
        <taxon>IRL clade</taxon>
        <taxon>Trifolieae</taxon>
        <taxon>Trifolium</taxon>
    </lineage>
</organism>
<name>A0A392UAG9_9FABA</name>
<reference evidence="1 2" key="1">
    <citation type="journal article" date="2018" name="Front. Plant Sci.">
        <title>Red Clover (Trifolium pratense) and Zigzag Clover (T. medium) - A Picture of Genomic Similarities and Differences.</title>
        <authorList>
            <person name="Dluhosova J."/>
            <person name="Istvanek J."/>
            <person name="Nedelnik J."/>
            <person name="Repkova J."/>
        </authorList>
    </citation>
    <scope>NUCLEOTIDE SEQUENCE [LARGE SCALE GENOMIC DNA]</scope>
    <source>
        <strain evidence="2">cv. 10/8</strain>
        <tissue evidence="1">Leaf</tissue>
    </source>
</reference>
<proteinExistence type="predicted"/>
<keyword evidence="2" id="KW-1185">Reference proteome</keyword>
<feature type="non-terminal residue" evidence="1">
    <location>
        <position position="33"/>
    </location>
</feature>
<dbReference type="EMBL" id="LXQA010777466">
    <property type="protein sequence ID" value="MCI70513.1"/>
    <property type="molecule type" value="Genomic_DNA"/>
</dbReference>
<accession>A0A392UAG9</accession>
<dbReference type="Proteomes" id="UP000265520">
    <property type="component" value="Unassembled WGS sequence"/>
</dbReference>
<sequence>MGVRGFIDFNKALLGKHCWRLSTDPDSIEQSVE</sequence>
<dbReference type="AlphaFoldDB" id="A0A392UAG9"/>
<evidence type="ECO:0000313" key="2">
    <source>
        <dbReference type="Proteomes" id="UP000265520"/>
    </source>
</evidence>
<protein>
    <submittedName>
        <fullName evidence="1">Uncharacterized protein</fullName>
    </submittedName>
</protein>
<evidence type="ECO:0000313" key="1">
    <source>
        <dbReference type="EMBL" id="MCI70513.1"/>
    </source>
</evidence>